<dbReference type="STRING" id="28122.SAMN02745108_00315"/>
<dbReference type="EMBL" id="FUWU01000003">
    <property type="protein sequence ID" value="SJZ37703.1"/>
    <property type="molecule type" value="Genomic_DNA"/>
</dbReference>
<reference evidence="1" key="1">
    <citation type="submission" date="2016-11" db="EMBL/GenBank/DDBJ databases">
        <authorList>
            <person name="Jaros S."/>
            <person name="Januszkiewicz K."/>
            <person name="Wedrychowicz H."/>
        </authorList>
    </citation>
    <scope>NUCLEOTIDE SEQUENCE [LARGE SCALE GENOMIC DNA]</scope>
    <source>
        <strain evidence="1">UWOS</strain>
    </source>
</reference>
<name>A0A1M6U4W6_9BACT</name>
<dbReference type="RefSeq" id="WP_073304031.1">
    <property type="nucleotide sequence ID" value="NZ_FRAW01000012.1"/>
</dbReference>
<dbReference type="SUPFAM" id="SSF81301">
    <property type="entry name" value="Nucleotidyltransferase"/>
    <property type="match status" value="1"/>
</dbReference>
<reference evidence="2 4" key="3">
    <citation type="submission" date="2017-02" db="EMBL/GenBank/DDBJ databases">
        <authorList>
            <person name="Peterson S.W."/>
        </authorList>
    </citation>
    <scope>NUCLEOTIDE SEQUENCE [LARGE SCALE GENOMIC DNA]</scope>
    <source>
        <strain evidence="2 4">ATCC 43854</strain>
    </source>
</reference>
<dbReference type="EMBL" id="FRAW01000012">
    <property type="protein sequence ID" value="SHK64312.1"/>
    <property type="molecule type" value="Genomic_DNA"/>
</dbReference>
<evidence type="ECO:0000313" key="1">
    <source>
        <dbReference type="EMBL" id="SHK64312.1"/>
    </source>
</evidence>
<evidence type="ECO:0000313" key="2">
    <source>
        <dbReference type="EMBL" id="SJZ37703.1"/>
    </source>
</evidence>
<dbReference type="InterPro" id="IPR043519">
    <property type="entry name" value="NT_sf"/>
</dbReference>
<accession>A0A1T4K5T4</accession>
<accession>A0A1M6U4W6</accession>
<dbReference type="Proteomes" id="UP000190449">
    <property type="component" value="Unassembled WGS sequence"/>
</dbReference>
<evidence type="ECO:0000313" key="4">
    <source>
        <dbReference type="Proteomes" id="UP000190449"/>
    </source>
</evidence>
<keyword evidence="3" id="KW-1185">Reference proteome</keyword>
<proteinExistence type="predicted"/>
<dbReference type="Gene3D" id="3.30.460.10">
    <property type="entry name" value="Beta Polymerase, domain 2"/>
    <property type="match status" value="1"/>
</dbReference>
<dbReference type="AlphaFoldDB" id="A0A1M6U4W6"/>
<organism evidence="1 3">
    <name type="scientific">Fibrobacter intestinalis</name>
    <dbReference type="NCBI Taxonomy" id="28122"/>
    <lineage>
        <taxon>Bacteria</taxon>
        <taxon>Pseudomonadati</taxon>
        <taxon>Fibrobacterota</taxon>
        <taxon>Fibrobacteria</taxon>
        <taxon>Fibrobacterales</taxon>
        <taxon>Fibrobacteraceae</taxon>
        <taxon>Fibrobacter</taxon>
    </lineage>
</organism>
<dbReference type="Proteomes" id="UP000184275">
    <property type="component" value="Unassembled WGS sequence"/>
</dbReference>
<reference evidence="3" key="2">
    <citation type="submission" date="2016-11" db="EMBL/GenBank/DDBJ databases">
        <authorList>
            <person name="Varghese N."/>
            <person name="Submissions S."/>
        </authorList>
    </citation>
    <scope>NUCLEOTIDE SEQUENCE [LARGE SCALE GENOMIC DNA]</scope>
    <source>
        <strain evidence="3">UWOS</strain>
    </source>
</reference>
<sequence>MQLCLEPNQLEKVQRILNAHFAEFEVDAYGPRVTGVDLTPDSPLNIVVVSTKPVSFEEMVSVEKAFAESELPFRVDIVDWSKLTENMQKDIKKEHVVIQEANSSAI</sequence>
<gene>
    <name evidence="2" type="ORF">SAMN02745108_00315</name>
    <name evidence="1" type="ORF">SAMN05720469_11253</name>
</gene>
<evidence type="ECO:0000313" key="3">
    <source>
        <dbReference type="Proteomes" id="UP000184275"/>
    </source>
</evidence>
<protein>
    <submittedName>
        <fullName evidence="1">Uncharacterized protein</fullName>
    </submittedName>
</protein>